<keyword evidence="2" id="KW-1185">Reference proteome</keyword>
<dbReference type="Proteomes" id="UP000181997">
    <property type="component" value="Unassembled WGS sequence"/>
</dbReference>
<sequence>MKRKFIESLYETIVKDDLVSYQQLLETAEIVPKTDEYWKSAIGLYNSLTEEKKTILLRIIEQIQIDTISHLLGIMDGSSTLNGYSAEPSLLLDSKKTDGELQNLFLELIEMRDEESPG</sequence>
<evidence type="ECO:0000313" key="1">
    <source>
        <dbReference type="EMBL" id="SCC23395.1"/>
    </source>
</evidence>
<reference evidence="2" key="1">
    <citation type="submission" date="2016-08" db="EMBL/GenBank/DDBJ databases">
        <authorList>
            <person name="Varghese N."/>
            <person name="Submissions Spin"/>
        </authorList>
    </citation>
    <scope>NUCLEOTIDE SEQUENCE [LARGE SCALE GENOMIC DNA]</scope>
    <source>
        <strain evidence="2">SGD-1123</strain>
    </source>
</reference>
<organism evidence="1 2">
    <name type="scientific">[Bacillus] enclensis</name>
    <dbReference type="NCBI Taxonomy" id="1402860"/>
    <lineage>
        <taxon>Bacteria</taxon>
        <taxon>Bacillati</taxon>
        <taxon>Bacillota</taxon>
        <taxon>Bacilli</taxon>
        <taxon>Bacillales</taxon>
        <taxon>Bacillaceae</taxon>
        <taxon>Rossellomorea</taxon>
    </lineage>
</organism>
<name>A0A0V8HD29_9BACI</name>
<accession>A0A0V8HD29</accession>
<dbReference type="EMBL" id="FMAU01000004">
    <property type="protein sequence ID" value="SCC23395.1"/>
    <property type="molecule type" value="Genomic_DNA"/>
</dbReference>
<dbReference type="AlphaFoldDB" id="A0A0V8HD29"/>
<proteinExistence type="predicted"/>
<evidence type="ECO:0000313" key="2">
    <source>
        <dbReference type="Proteomes" id="UP000181997"/>
    </source>
</evidence>
<protein>
    <submittedName>
        <fullName evidence="1">Uncharacterized protein</fullName>
    </submittedName>
</protein>
<gene>
    <name evidence="1" type="ORF">GA0061094_3307</name>
</gene>
<dbReference type="OrthoDB" id="9154220at2"/>
<dbReference type="RefSeq" id="WP_058299293.1">
    <property type="nucleotide sequence ID" value="NZ_FMAU01000004.1"/>
</dbReference>